<evidence type="ECO:0008006" key="4">
    <source>
        <dbReference type="Google" id="ProtNLM"/>
    </source>
</evidence>
<reference evidence="2" key="2">
    <citation type="submission" date="2018-04" db="EMBL/GenBank/DDBJ databases">
        <title>OnivRS2 (Oryza nivara Reference Sequence Version 2).</title>
        <authorList>
            <person name="Zhang J."/>
            <person name="Kudrna D."/>
            <person name="Lee S."/>
            <person name="Talag J."/>
            <person name="Rajasekar S."/>
            <person name="Welchert J."/>
            <person name="Hsing Y.-I."/>
            <person name="Wing R.A."/>
        </authorList>
    </citation>
    <scope>NUCLEOTIDE SEQUENCE [LARGE SCALE GENOMIC DNA]</scope>
    <source>
        <strain evidence="2">SL10</strain>
    </source>
</reference>
<proteinExistence type="predicted"/>
<dbReference type="STRING" id="4536.A0A0E0GVK7"/>
<dbReference type="HOGENOM" id="CLU_1157954_0_0_1"/>
<evidence type="ECO:0000313" key="2">
    <source>
        <dbReference type="EnsemblPlants" id="ONIVA03G40480.1"/>
    </source>
</evidence>
<accession>A0A0E0GVK7</accession>
<dbReference type="EnsemblPlants" id="ONIVA03G40480.1">
    <property type="protein sequence ID" value="ONIVA03G40480.1"/>
    <property type="gene ID" value="ONIVA03G40480"/>
</dbReference>
<keyword evidence="3" id="KW-1185">Reference proteome</keyword>
<dbReference type="InterPro" id="IPR036291">
    <property type="entry name" value="NAD(P)-bd_dom_sf"/>
</dbReference>
<dbReference type="SUPFAM" id="SSF51735">
    <property type="entry name" value="NAD(P)-binding Rossmann-fold domains"/>
    <property type="match status" value="1"/>
</dbReference>
<dbReference type="Gramene" id="ONIVA03G40480.1">
    <property type="protein sequence ID" value="ONIVA03G40480.1"/>
    <property type="gene ID" value="ONIVA03G40480"/>
</dbReference>
<dbReference type="Gene3D" id="3.40.50.720">
    <property type="entry name" value="NAD(P)-binding Rossmann-like Domain"/>
    <property type="match status" value="1"/>
</dbReference>
<evidence type="ECO:0000313" key="3">
    <source>
        <dbReference type="Proteomes" id="UP000006591"/>
    </source>
</evidence>
<reference evidence="2" key="1">
    <citation type="submission" date="2015-04" db="UniProtKB">
        <authorList>
            <consortium name="EnsemblPlants"/>
        </authorList>
    </citation>
    <scope>IDENTIFICATION</scope>
    <source>
        <strain evidence="2">SL10</strain>
    </source>
</reference>
<feature type="region of interest" description="Disordered" evidence="1">
    <location>
        <begin position="25"/>
        <end position="51"/>
    </location>
</feature>
<evidence type="ECO:0000256" key="1">
    <source>
        <dbReference type="SAM" id="MobiDB-lite"/>
    </source>
</evidence>
<dbReference type="AlphaFoldDB" id="A0A0E0GVK7"/>
<sequence length="201" mass="21015">MAAFNSTTICNTCSCVHGSTGSLVKQPDIGSPKGRTRQPPRVDDDDDDGRPGVHKLRVAAAIAGCDDVFHVACPVHTLAAAVTGTTNVRKACSEARLGLGRVVVVSYVSAAMMKIATRADRCGGAAGVFVGGGAEVVQLWPPLLPLPSCARRPTLPAQWLAPSALLPTGALLPLRVLAGQRGSSRKDEEWLGGRRERTTAR</sequence>
<organism evidence="2">
    <name type="scientific">Oryza nivara</name>
    <name type="common">Indian wild rice</name>
    <name type="synonym">Oryza sativa f. spontanea</name>
    <dbReference type="NCBI Taxonomy" id="4536"/>
    <lineage>
        <taxon>Eukaryota</taxon>
        <taxon>Viridiplantae</taxon>
        <taxon>Streptophyta</taxon>
        <taxon>Embryophyta</taxon>
        <taxon>Tracheophyta</taxon>
        <taxon>Spermatophyta</taxon>
        <taxon>Magnoliopsida</taxon>
        <taxon>Liliopsida</taxon>
        <taxon>Poales</taxon>
        <taxon>Poaceae</taxon>
        <taxon>BOP clade</taxon>
        <taxon>Oryzoideae</taxon>
        <taxon>Oryzeae</taxon>
        <taxon>Oryzinae</taxon>
        <taxon>Oryza</taxon>
    </lineage>
</organism>
<dbReference type="Proteomes" id="UP000006591">
    <property type="component" value="Chromosome 3"/>
</dbReference>
<name>A0A0E0GVK7_ORYNI</name>
<protein>
    <recommendedName>
        <fullName evidence="4">3-beta hydroxysteroid dehydrogenase/isomerase domain-containing protein</fullName>
    </recommendedName>
</protein>